<protein>
    <submittedName>
        <fullName evidence="2">Uncharacterized protein</fullName>
    </submittedName>
</protein>
<dbReference type="GO" id="GO:0016787">
    <property type="term" value="F:hydrolase activity"/>
    <property type="evidence" value="ECO:0007669"/>
    <property type="project" value="UniProtKB-KW"/>
</dbReference>
<dbReference type="InterPro" id="IPR011604">
    <property type="entry name" value="PDDEXK-like_dom_sf"/>
</dbReference>
<dbReference type="EMBL" id="FOIM01000043">
    <property type="protein sequence ID" value="SEU17569.1"/>
    <property type="molecule type" value="Genomic_DNA"/>
</dbReference>
<proteinExistence type="predicted"/>
<reference evidence="3" key="1">
    <citation type="submission" date="2016-10" db="EMBL/GenBank/DDBJ databases">
        <authorList>
            <person name="Varghese N."/>
            <person name="Submissions S."/>
        </authorList>
    </citation>
    <scope>NUCLEOTIDE SEQUENCE [LARGE SCALE GENOMIC DNA]</scope>
    <source>
        <strain evidence="3">NLAE-zl-G277</strain>
    </source>
</reference>
<keyword evidence="3" id="KW-1185">Reference proteome</keyword>
<dbReference type="Proteomes" id="UP000198508">
    <property type="component" value="Unassembled WGS sequence"/>
</dbReference>
<dbReference type="GeneID" id="93281826"/>
<keyword evidence="1" id="KW-0378">Hydrolase</keyword>
<dbReference type="RefSeq" id="WP_242956503.1">
    <property type="nucleotide sequence ID" value="NZ_FOIM01000043.1"/>
</dbReference>
<evidence type="ECO:0000313" key="2">
    <source>
        <dbReference type="EMBL" id="SEU17569.1"/>
    </source>
</evidence>
<evidence type="ECO:0000256" key="1">
    <source>
        <dbReference type="ARBA" id="ARBA00022801"/>
    </source>
</evidence>
<gene>
    <name evidence="2" type="ORF">SAMN05216313_1431</name>
</gene>
<dbReference type="SUPFAM" id="SSF52980">
    <property type="entry name" value="Restriction endonuclease-like"/>
    <property type="match status" value="1"/>
</dbReference>
<dbReference type="STRING" id="460384.SAMN05216313_1431"/>
<name>A0A1I0K1R7_9FIRM</name>
<dbReference type="AlphaFoldDB" id="A0A1I0K1R7"/>
<accession>A0A1I0K1R7</accession>
<organism evidence="2 3">
    <name type="scientific">Enterocloster lavalensis</name>
    <dbReference type="NCBI Taxonomy" id="460384"/>
    <lineage>
        <taxon>Bacteria</taxon>
        <taxon>Bacillati</taxon>
        <taxon>Bacillota</taxon>
        <taxon>Clostridia</taxon>
        <taxon>Lachnospirales</taxon>
        <taxon>Lachnospiraceae</taxon>
        <taxon>Enterocloster</taxon>
    </lineage>
</organism>
<evidence type="ECO:0000313" key="3">
    <source>
        <dbReference type="Proteomes" id="UP000198508"/>
    </source>
</evidence>
<dbReference type="Gene3D" id="3.90.320.10">
    <property type="match status" value="1"/>
</dbReference>
<dbReference type="InterPro" id="IPR011335">
    <property type="entry name" value="Restrct_endonuc-II-like"/>
</dbReference>
<sequence length="203" mass="23663">MQNTQPYSSGKWKAGEIPPHYLIQCYHYMAVTGNREWYIAVVLLGQDFKYAKITWDEALIQNLITIESDFWSNHIVSRNMPDPDGSKACDEVLEQYFKTSRKDSTLPLMGFDGKLKRRAELGKLIEKLEREQKQIDQIIREIDPKRVHEYYEVQEAILESLDQEHKGKFEALIDDLVAWGEEECKAVYVAAFFEGLRLGHKAF</sequence>